<dbReference type="RefSeq" id="WP_085935067.1">
    <property type="nucleotide sequence ID" value="NZ_FUWJ01000003.1"/>
</dbReference>
<dbReference type="GO" id="GO:0003677">
    <property type="term" value="F:DNA binding"/>
    <property type="evidence" value="ECO:0007669"/>
    <property type="project" value="UniProtKB-KW"/>
</dbReference>
<evidence type="ECO:0000256" key="3">
    <source>
        <dbReference type="ARBA" id="ARBA00023125"/>
    </source>
</evidence>
<feature type="compositionally biased region" description="Pro residues" evidence="5">
    <location>
        <begin position="29"/>
        <end position="43"/>
    </location>
</feature>
<dbReference type="InterPro" id="IPR041468">
    <property type="entry name" value="HTH_ParB/Spo0J"/>
</dbReference>
<dbReference type="AlphaFoldDB" id="A0A1T4QSF4"/>
<gene>
    <name evidence="7" type="ORF">SAMN02745126_03389</name>
</gene>
<dbReference type="Pfam" id="PF02195">
    <property type="entry name" value="ParB_N"/>
    <property type="match status" value="1"/>
</dbReference>
<dbReference type="FunFam" id="1.10.10.2830:FF:000001">
    <property type="entry name" value="Chromosome partitioning protein ParB"/>
    <property type="match status" value="1"/>
</dbReference>
<dbReference type="OrthoDB" id="9802051at2"/>
<evidence type="ECO:0000256" key="4">
    <source>
        <dbReference type="ARBA" id="ARBA00025472"/>
    </source>
</evidence>
<dbReference type="Gene3D" id="3.90.1530.30">
    <property type="match status" value="1"/>
</dbReference>
<dbReference type="InterPro" id="IPR004437">
    <property type="entry name" value="ParB/RepB/Spo0J"/>
</dbReference>
<feature type="domain" description="ParB-like N-terminal" evidence="6">
    <location>
        <begin position="54"/>
        <end position="144"/>
    </location>
</feature>
<accession>A0A1T4QSF4</accession>
<dbReference type="Proteomes" id="UP000190092">
    <property type="component" value="Unassembled WGS sequence"/>
</dbReference>
<dbReference type="GO" id="GO:0005694">
    <property type="term" value="C:chromosome"/>
    <property type="evidence" value="ECO:0007669"/>
    <property type="project" value="TreeGrafter"/>
</dbReference>
<dbReference type="InterPro" id="IPR036086">
    <property type="entry name" value="ParB/Sulfiredoxin_sf"/>
</dbReference>
<evidence type="ECO:0000313" key="8">
    <source>
        <dbReference type="Proteomes" id="UP000190092"/>
    </source>
</evidence>
<proteinExistence type="inferred from homology"/>
<keyword evidence="3" id="KW-0238">DNA-binding</keyword>
<dbReference type="STRING" id="225324.SAMN02745126_03389"/>
<dbReference type="PANTHER" id="PTHR33375:SF1">
    <property type="entry name" value="CHROMOSOME-PARTITIONING PROTEIN PARB-RELATED"/>
    <property type="match status" value="1"/>
</dbReference>
<feature type="region of interest" description="Disordered" evidence="5">
    <location>
        <begin position="239"/>
        <end position="264"/>
    </location>
</feature>
<dbReference type="Pfam" id="PF17762">
    <property type="entry name" value="HTH_ParB"/>
    <property type="match status" value="1"/>
</dbReference>
<sequence>MSQSPKARGLGRGLSALLGDEDVAAAVAPSPPPAPPQPTPSEAPRPAAAARAPATLPITYLRPGKFQPRTVFEDKDGLVDSVKQFGLLQPILVRPLYGEPDTYEIIAGERRWRAAQKAQLHEVPVVIRTLDDLDALQLALIENLQRTDLSAIDEAMGYRRLMDQFNQTQEQVAETMGRSRPHIANTLRLLDLPEEVRDMVQRHELSAGQARTLLAFPDPVTMAERTVKEKLSVRELERLAAGDKPAAPKAKNGKVSAPVEGTKTADTKALERRLEEALGLKASLSLRGLGEQSILTLEIRDYDQLDLVVERLTRR</sequence>
<dbReference type="FunFam" id="3.90.1530.30:FF:000001">
    <property type="entry name" value="Chromosome partitioning protein ParB"/>
    <property type="match status" value="1"/>
</dbReference>
<feature type="region of interest" description="Disordered" evidence="5">
    <location>
        <begin position="21"/>
        <end position="50"/>
    </location>
</feature>
<dbReference type="EMBL" id="FUWJ01000003">
    <property type="protein sequence ID" value="SKA06188.1"/>
    <property type="molecule type" value="Genomic_DNA"/>
</dbReference>
<dbReference type="PANTHER" id="PTHR33375">
    <property type="entry name" value="CHROMOSOME-PARTITIONING PROTEIN PARB-RELATED"/>
    <property type="match status" value="1"/>
</dbReference>
<dbReference type="CDD" id="cd16393">
    <property type="entry name" value="SPO0J_N"/>
    <property type="match status" value="1"/>
</dbReference>
<dbReference type="SMART" id="SM00470">
    <property type="entry name" value="ParB"/>
    <property type="match status" value="1"/>
</dbReference>
<dbReference type="SUPFAM" id="SSF110849">
    <property type="entry name" value="ParB/Sulfiredoxin"/>
    <property type="match status" value="1"/>
</dbReference>
<dbReference type="Gene3D" id="1.10.10.2830">
    <property type="match status" value="1"/>
</dbReference>
<comment type="function">
    <text evidence="4">Involved in chromosome partition. Localize to both poles of the predivisional cell following completion of DNA replication. Binds to the DNA origin of replication.</text>
</comment>
<keyword evidence="8" id="KW-1185">Reference proteome</keyword>
<keyword evidence="2" id="KW-0159">Chromosome partition</keyword>
<dbReference type="InterPro" id="IPR050336">
    <property type="entry name" value="Chromosome_partition/occlusion"/>
</dbReference>
<name>A0A1T4QSF4_9HYPH</name>
<evidence type="ECO:0000313" key="7">
    <source>
        <dbReference type="EMBL" id="SKA06188.1"/>
    </source>
</evidence>
<evidence type="ECO:0000256" key="5">
    <source>
        <dbReference type="SAM" id="MobiDB-lite"/>
    </source>
</evidence>
<dbReference type="InterPro" id="IPR003115">
    <property type="entry name" value="ParB_N"/>
</dbReference>
<dbReference type="GO" id="GO:0007059">
    <property type="term" value="P:chromosome segregation"/>
    <property type="evidence" value="ECO:0007669"/>
    <property type="project" value="UniProtKB-KW"/>
</dbReference>
<organism evidence="7 8">
    <name type="scientific">Enhydrobacter aerosaccus</name>
    <dbReference type="NCBI Taxonomy" id="225324"/>
    <lineage>
        <taxon>Bacteria</taxon>
        <taxon>Pseudomonadati</taxon>
        <taxon>Pseudomonadota</taxon>
        <taxon>Alphaproteobacteria</taxon>
        <taxon>Hyphomicrobiales</taxon>
        <taxon>Enhydrobacter</taxon>
    </lineage>
</organism>
<dbReference type="NCBIfam" id="TIGR00180">
    <property type="entry name" value="parB_part"/>
    <property type="match status" value="1"/>
</dbReference>
<evidence type="ECO:0000259" key="6">
    <source>
        <dbReference type="SMART" id="SM00470"/>
    </source>
</evidence>
<protein>
    <submittedName>
        <fullName evidence="7">Chromosome partitioning protein, ParB family</fullName>
    </submittedName>
</protein>
<comment type="similarity">
    <text evidence="1">Belongs to the ParB family.</text>
</comment>
<feature type="compositionally biased region" description="Low complexity" evidence="5">
    <location>
        <begin position="242"/>
        <end position="254"/>
    </location>
</feature>
<evidence type="ECO:0000256" key="2">
    <source>
        <dbReference type="ARBA" id="ARBA00022829"/>
    </source>
</evidence>
<evidence type="ECO:0000256" key="1">
    <source>
        <dbReference type="ARBA" id="ARBA00006295"/>
    </source>
</evidence>
<reference evidence="8" key="1">
    <citation type="submission" date="2017-02" db="EMBL/GenBank/DDBJ databases">
        <authorList>
            <person name="Varghese N."/>
            <person name="Submissions S."/>
        </authorList>
    </citation>
    <scope>NUCLEOTIDE SEQUENCE [LARGE SCALE GENOMIC DNA]</scope>
    <source>
        <strain evidence="8">ATCC 27094</strain>
    </source>
</reference>